<evidence type="ECO:0000256" key="6">
    <source>
        <dbReference type="ARBA" id="ARBA00044504"/>
    </source>
</evidence>
<dbReference type="PANTHER" id="PTHR11654">
    <property type="entry name" value="OLIGOPEPTIDE TRANSPORTER-RELATED"/>
    <property type="match status" value="1"/>
</dbReference>
<evidence type="ECO:0000256" key="5">
    <source>
        <dbReference type="ARBA" id="ARBA00023136"/>
    </source>
</evidence>
<evidence type="ECO:0000256" key="7">
    <source>
        <dbReference type="SAM" id="Phobius"/>
    </source>
</evidence>
<evidence type="ECO:0000256" key="4">
    <source>
        <dbReference type="ARBA" id="ARBA00022989"/>
    </source>
</evidence>
<feature type="transmembrane region" description="Helical" evidence="7">
    <location>
        <begin position="327"/>
        <end position="349"/>
    </location>
</feature>
<dbReference type="SUPFAM" id="SSF103473">
    <property type="entry name" value="MFS general substrate transporter"/>
    <property type="match status" value="2"/>
</dbReference>
<dbReference type="InterPro" id="IPR000109">
    <property type="entry name" value="POT_fam"/>
</dbReference>
<reference evidence="8" key="2">
    <citation type="submission" date="2023-05" db="EMBL/GenBank/DDBJ databases">
        <authorList>
            <person name="Schelkunov M.I."/>
        </authorList>
    </citation>
    <scope>NUCLEOTIDE SEQUENCE</scope>
    <source>
        <strain evidence="8">Hsosn_3</strain>
        <tissue evidence="8">Leaf</tissue>
    </source>
</reference>
<reference evidence="8" key="1">
    <citation type="submission" date="2023-02" db="EMBL/GenBank/DDBJ databases">
        <title>Genome of toxic invasive species Heracleum sosnowskyi carries increased number of genes despite the absence of recent whole-genome duplications.</title>
        <authorList>
            <person name="Schelkunov M."/>
            <person name="Shtratnikova V."/>
            <person name="Makarenko M."/>
            <person name="Klepikova A."/>
            <person name="Omelchenko D."/>
            <person name="Novikova G."/>
            <person name="Obukhova E."/>
            <person name="Bogdanov V."/>
            <person name="Penin A."/>
            <person name="Logacheva M."/>
        </authorList>
    </citation>
    <scope>NUCLEOTIDE SEQUENCE</scope>
    <source>
        <strain evidence="8">Hsosn_3</strain>
        <tissue evidence="8">Leaf</tissue>
    </source>
</reference>
<dbReference type="InterPro" id="IPR036259">
    <property type="entry name" value="MFS_trans_sf"/>
</dbReference>
<dbReference type="GO" id="GO:0016020">
    <property type="term" value="C:membrane"/>
    <property type="evidence" value="ECO:0007669"/>
    <property type="project" value="UniProtKB-SubCell"/>
</dbReference>
<sequence length="673" mass="73765">MEEKETLLESKNQRNNGGFKTMSFIIANASFEKAAAVGLSANMILYLESEYHIDLVTGANIIILWTAASSFLPVLGAFLADSTVGRYPMIAYGSIVGLLGAFLLWLTAIVPQARPPLCSDSTTECDSSTTLQIVFLCFSLGLTSLGAGGIRSASMAFGADQFVKRLNKEESLAALDSYFGWYYAASSLAIVISLTLVAYIQEHLGWAVGFGLPVMFMLLGALSFFSASSLYIRGNDKSSLITGFFQVIVASYRNRHLSSALHKNNVYHHKKESALVVPSEKLRFLNKACVVDPEIFLTANGDILDSWSLCTVDQVEEFKAVLKVIPLWSTGVLLSVVANQISIFFVQAMAMDRHITSSFEIPAASLSVFLFISAISSILLYDRMIVPLASRIMRKPFHLTSKLKMGIGILFSIFTMVAFAFIEYVRRGKAIKQRFTDSPEAVVNMSALWLILPFCLGGFADVINAVGQSEFYYSEFPKSMSSIASTLRELSLSVGGLVATSVLNIIDRVTKQKGKPSWISSNINQGHYDYYYLAIACICAGNMLYYLLCSWAYGPCELVAVKASPEEDEIVTSHCNSSTTFQVNILCLSFGLTSIGVGGIRSASTAFGADQFIKRYNKQTSLATLESYFGWYYAASVLAVIVYFSFVAYIQEHFGWQTGFGVPSVFMLLGADI</sequence>
<comment type="caution">
    <text evidence="8">The sequence shown here is derived from an EMBL/GenBank/DDBJ whole genome shotgun (WGS) entry which is preliminary data.</text>
</comment>
<evidence type="ECO:0000256" key="1">
    <source>
        <dbReference type="ARBA" id="ARBA00004141"/>
    </source>
</evidence>
<gene>
    <name evidence="8" type="ORF">POM88_033865</name>
    <name evidence="9" type="ORF">POM88_033866</name>
</gene>
<comment type="subcellular location">
    <subcellularLocation>
        <location evidence="1">Membrane</location>
        <topology evidence="1">Multi-pass membrane protein</topology>
    </subcellularLocation>
</comment>
<keyword evidence="4 7" id="KW-1133">Transmembrane helix</keyword>
<dbReference type="AlphaFoldDB" id="A0AAD8MD14"/>
<keyword evidence="5 7" id="KW-0472">Membrane</keyword>
<dbReference type="Proteomes" id="UP001237642">
    <property type="component" value="Unassembled WGS sequence"/>
</dbReference>
<feature type="transmembrane region" description="Helical" evidence="7">
    <location>
        <begin position="180"/>
        <end position="200"/>
    </location>
</feature>
<feature type="transmembrane region" description="Helical" evidence="7">
    <location>
        <begin position="21"/>
        <end position="47"/>
    </location>
</feature>
<dbReference type="Gene3D" id="1.20.1250.20">
    <property type="entry name" value="MFS general substrate transporter like domains"/>
    <property type="match status" value="2"/>
</dbReference>
<feature type="transmembrane region" description="Helical" evidence="7">
    <location>
        <begin position="361"/>
        <end position="382"/>
    </location>
</feature>
<feature type="transmembrane region" description="Helical" evidence="7">
    <location>
        <begin position="59"/>
        <end position="80"/>
    </location>
</feature>
<feature type="transmembrane region" description="Helical" evidence="7">
    <location>
        <begin position="206"/>
        <end position="232"/>
    </location>
</feature>
<comment type="similarity">
    <text evidence="2">Belongs to the major facilitator superfamily. Proton-dependent oligopeptide transporter (POT/PTR) (TC 2.A.17) family.</text>
</comment>
<keyword evidence="3 7" id="KW-0812">Transmembrane</keyword>
<feature type="transmembrane region" description="Helical" evidence="7">
    <location>
        <begin position="133"/>
        <end position="159"/>
    </location>
</feature>
<dbReference type="EMBL" id="JAUIZM010000008">
    <property type="protein sequence ID" value="KAK1367773.1"/>
    <property type="molecule type" value="Genomic_DNA"/>
</dbReference>
<evidence type="ECO:0000256" key="2">
    <source>
        <dbReference type="ARBA" id="ARBA00005982"/>
    </source>
</evidence>
<feature type="transmembrane region" description="Helical" evidence="7">
    <location>
        <begin position="628"/>
        <end position="648"/>
    </location>
</feature>
<comment type="similarity">
    <text evidence="6">Belongs to the major facilitator superfamily. Phosphate:H(+) symporter (TC 2.A.1.9) family.</text>
</comment>
<keyword evidence="10" id="KW-1185">Reference proteome</keyword>
<dbReference type="EMBL" id="JAUIZM010000008">
    <property type="protein sequence ID" value="KAK1367774.1"/>
    <property type="molecule type" value="Genomic_DNA"/>
</dbReference>
<evidence type="ECO:0000313" key="9">
    <source>
        <dbReference type="EMBL" id="KAK1367774.1"/>
    </source>
</evidence>
<feature type="transmembrane region" description="Helical" evidence="7">
    <location>
        <begin position="403"/>
        <end position="422"/>
    </location>
</feature>
<feature type="transmembrane region" description="Helical" evidence="7">
    <location>
        <begin position="442"/>
        <end position="466"/>
    </location>
</feature>
<protein>
    <submittedName>
        <fullName evidence="8">Peptide/nitrate transporter plant</fullName>
    </submittedName>
</protein>
<dbReference type="GO" id="GO:0022857">
    <property type="term" value="F:transmembrane transporter activity"/>
    <property type="evidence" value="ECO:0007669"/>
    <property type="project" value="InterPro"/>
</dbReference>
<evidence type="ECO:0000313" key="8">
    <source>
        <dbReference type="EMBL" id="KAK1367773.1"/>
    </source>
</evidence>
<feature type="transmembrane region" description="Helical" evidence="7">
    <location>
        <begin position="92"/>
        <end position="113"/>
    </location>
</feature>
<accession>A0AAD8MD14</accession>
<evidence type="ECO:0000256" key="3">
    <source>
        <dbReference type="ARBA" id="ARBA00022692"/>
    </source>
</evidence>
<proteinExistence type="inferred from homology"/>
<feature type="transmembrane region" description="Helical" evidence="7">
    <location>
        <begin position="530"/>
        <end position="548"/>
    </location>
</feature>
<name>A0AAD8MD14_9APIA</name>
<evidence type="ECO:0000313" key="10">
    <source>
        <dbReference type="Proteomes" id="UP001237642"/>
    </source>
</evidence>
<dbReference type="Pfam" id="PF00854">
    <property type="entry name" value="PTR2"/>
    <property type="match status" value="2"/>
</dbReference>
<organism evidence="8 10">
    <name type="scientific">Heracleum sosnowskyi</name>
    <dbReference type="NCBI Taxonomy" id="360622"/>
    <lineage>
        <taxon>Eukaryota</taxon>
        <taxon>Viridiplantae</taxon>
        <taxon>Streptophyta</taxon>
        <taxon>Embryophyta</taxon>
        <taxon>Tracheophyta</taxon>
        <taxon>Spermatophyta</taxon>
        <taxon>Magnoliopsida</taxon>
        <taxon>eudicotyledons</taxon>
        <taxon>Gunneridae</taxon>
        <taxon>Pentapetalae</taxon>
        <taxon>asterids</taxon>
        <taxon>campanulids</taxon>
        <taxon>Apiales</taxon>
        <taxon>Apiaceae</taxon>
        <taxon>Apioideae</taxon>
        <taxon>apioid superclade</taxon>
        <taxon>Tordylieae</taxon>
        <taxon>Tordyliinae</taxon>
        <taxon>Heracleum</taxon>
    </lineage>
</organism>